<feature type="compositionally biased region" description="Basic and acidic residues" evidence="1">
    <location>
        <begin position="330"/>
        <end position="341"/>
    </location>
</feature>
<feature type="compositionally biased region" description="Low complexity" evidence="1">
    <location>
        <begin position="300"/>
        <end position="309"/>
    </location>
</feature>
<evidence type="ECO:0000256" key="1">
    <source>
        <dbReference type="SAM" id="MobiDB-lite"/>
    </source>
</evidence>
<keyword evidence="2" id="KW-0812">Transmembrane</keyword>
<dbReference type="Proteomes" id="UP000186132">
    <property type="component" value="Unassembled WGS sequence"/>
</dbReference>
<evidence type="ECO:0000313" key="3">
    <source>
        <dbReference type="EMBL" id="SHG25010.1"/>
    </source>
</evidence>
<keyword evidence="4" id="KW-1185">Reference proteome</keyword>
<sequence length="341" mass="37679">MTAAENDINLKAGRRRVARSRGALSGILLIILGAWAALIPFIGPWFNFGFNPSPDDSFHWTSGRGLYELLPGAVAVFAGLILLLSASRALTLFAAWLGVVAGAWLVVVPALAQHIGVAIGSPDADPTSLKADVQGLLYFWAIGAAVIFVAAVALGRLSTHSVRDVRAAERRAEAEAEAARVEGERRAALEAEERRRRDEDDRRLRDEDDRRLRDDDDRRLRDDDRRDDRDDDGHRHGLLHRNHDRDHDGRDDRREDVRDDRRDDVRDGDAGRGQDYPPPGQAREHGYGQQPSQGYPPRDAAGSSAYSGHHSADPNAQAQPAVDPNTGRPIEQDPYRDRPNG</sequence>
<feature type="transmembrane region" description="Helical" evidence="2">
    <location>
        <begin position="66"/>
        <end position="86"/>
    </location>
</feature>
<dbReference type="STRING" id="1206085.SAMN05443575_1814"/>
<keyword evidence="2" id="KW-1133">Transmembrane helix</keyword>
<dbReference type="EMBL" id="FQVU01000002">
    <property type="protein sequence ID" value="SHG25010.1"/>
    <property type="molecule type" value="Genomic_DNA"/>
</dbReference>
<reference evidence="3 4" key="1">
    <citation type="submission" date="2016-11" db="EMBL/GenBank/DDBJ databases">
        <authorList>
            <person name="Jaros S."/>
            <person name="Januszkiewicz K."/>
            <person name="Wedrychowicz H."/>
        </authorList>
    </citation>
    <scope>NUCLEOTIDE SEQUENCE [LARGE SCALE GENOMIC DNA]</scope>
    <source>
        <strain evidence="3 4">DSM 45627</strain>
    </source>
</reference>
<feature type="transmembrane region" description="Helical" evidence="2">
    <location>
        <begin position="93"/>
        <end position="117"/>
    </location>
</feature>
<feature type="region of interest" description="Disordered" evidence="1">
    <location>
        <begin position="176"/>
        <end position="341"/>
    </location>
</feature>
<protein>
    <submittedName>
        <fullName evidence="3">Uncharacterized protein</fullName>
    </submittedName>
</protein>
<keyword evidence="2" id="KW-0472">Membrane</keyword>
<feature type="transmembrane region" description="Helical" evidence="2">
    <location>
        <begin position="137"/>
        <end position="157"/>
    </location>
</feature>
<proteinExistence type="predicted"/>
<gene>
    <name evidence="3" type="ORF">SAMN05443575_1814</name>
</gene>
<feature type="compositionally biased region" description="Basic and acidic residues" evidence="1">
    <location>
        <begin position="176"/>
        <end position="272"/>
    </location>
</feature>
<evidence type="ECO:0000256" key="2">
    <source>
        <dbReference type="SAM" id="Phobius"/>
    </source>
</evidence>
<feature type="transmembrane region" description="Helical" evidence="2">
    <location>
        <begin position="23"/>
        <end position="46"/>
    </location>
</feature>
<dbReference type="RefSeq" id="WP_073388808.1">
    <property type="nucleotide sequence ID" value="NZ_FQVU01000002.1"/>
</dbReference>
<organism evidence="3 4">
    <name type="scientific">Jatrophihabitans endophyticus</name>
    <dbReference type="NCBI Taxonomy" id="1206085"/>
    <lineage>
        <taxon>Bacteria</taxon>
        <taxon>Bacillati</taxon>
        <taxon>Actinomycetota</taxon>
        <taxon>Actinomycetes</taxon>
        <taxon>Jatrophihabitantales</taxon>
        <taxon>Jatrophihabitantaceae</taxon>
        <taxon>Jatrophihabitans</taxon>
    </lineage>
</organism>
<evidence type="ECO:0000313" key="4">
    <source>
        <dbReference type="Proteomes" id="UP000186132"/>
    </source>
</evidence>
<accession>A0A1M5IAT9</accession>
<dbReference type="AlphaFoldDB" id="A0A1M5IAT9"/>
<dbReference type="OrthoDB" id="3208582at2"/>
<name>A0A1M5IAT9_9ACTN</name>